<protein>
    <recommendedName>
        <fullName evidence="3">DUF6594 domain-containing protein</fullName>
    </recommendedName>
</protein>
<keyword evidence="2" id="KW-0472">Membrane</keyword>
<proteinExistence type="predicted"/>
<evidence type="ECO:0000256" key="1">
    <source>
        <dbReference type="SAM" id="MobiDB-lite"/>
    </source>
</evidence>
<feature type="transmembrane region" description="Helical" evidence="2">
    <location>
        <begin position="267"/>
        <end position="285"/>
    </location>
</feature>
<feature type="transmembrane region" description="Helical" evidence="2">
    <location>
        <begin position="242"/>
        <end position="261"/>
    </location>
</feature>
<gene>
    <name evidence="4" type="ORF">PG986_012659</name>
</gene>
<evidence type="ECO:0000313" key="4">
    <source>
        <dbReference type="EMBL" id="KAK7943546.1"/>
    </source>
</evidence>
<dbReference type="PANTHER" id="PTHR34502:SF4">
    <property type="entry name" value="DUF6594 DOMAIN-CONTAINING PROTEIN"/>
    <property type="match status" value="1"/>
</dbReference>
<feature type="transmembrane region" description="Helical" evidence="2">
    <location>
        <begin position="211"/>
        <end position="230"/>
    </location>
</feature>
<reference evidence="4 5" key="1">
    <citation type="submission" date="2023-01" db="EMBL/GenBank/DDBJ databases">
        <title>Analysis of 21 Apiospora genomes using comparative genomics revels a genus with tremendous synthesis potential of carbohydrate active enzymes and secondary metabolites.</title>
        <authorList>
            <person name="Sorensen T."/>
        </authorList>
    </citation>
    <scope>NUCLEOTIDE SEQUENCE [LARGE SCALE GENOMIC DNA]</scope>
    <source>
        <strain evidence="4 5">CBS 24483</strain>
    </source>
</reference>
<feature type="region of interest" description="Disordered" evidence="1">
    <location>
        <begin position="1"/>
        <end position="20"/>
    </location>
</feature>
<comment type="caution">
    <text evidence="4">The sequence shown here is derived from an EMBL/GenBank/DDBJ whole genome shotgun (WGS) entry which is preliminary data.</text>
</comment>
<dbReference type="PANTHER" id="PTHR34502">
    <property type="entry name" value="DUF6594 DOMAIN-CONTAINING PROTEIN-RELATED"/>
    <property type="match status" value="1"/>
</dbReference>
<name>A0ABR1Q0L6_9PEZI</name>
<evidence type="ECO:0000313" key="5">
    <source>
        <dbReference type="Proteomes" id="UP001391051"/>
    </source>
</evidence>
<organism evidence="4 5">
    <name type="scientific">Apiospora aurea</name>
    <dbReference type="NCBI Taxonomy" id="335848"/>
    <lineage>
        <taxon>Eukaryota</taxon>
        <taxon>Fungi</taxon>
        <taxon>Dikarya</taxon>
        <taxon>Ascomycota</taxon>
        <taxon>Pezizomycotina</taxon>
        <taxon>Sordariomycetes</taxon>
        <taxon>Xylariomycetidae</taxon>
        <taxon>Amphisphaeriales</taxon>
        <taxon>Apiosporaceae</taxon>
        <taxon>Apiospora</taxon>
    </lineage>
</organism>
<dbReference type="InterPro" id="IPR046529">
    <property type="entry name" value="DUF6594"/>
</dbReference>
<dbReference type="EMBL" id="JAQQWE010000008">
    <property type="protein sequence ID" value="KAK7943546.1"/>
    <property type="molecule type" value="Genomic_DNA"/>
</dbReference>
<dbReference type="Proteomes" id="UP001391051">
    <property type="component" value="Unassembled WGS sequence"/>
</dbReference>
<dbReference type="RefSeq" id="XP_066695577.1">
    <property type="nucleotide sequence ID" value="XM_066848881.1"/>
</dbReference>
<accession>A0ABR1Q0L6</accession>
<dbReference type="Pfam" id="PF20237">
    <property type="entry name" value="DUF6594"/>
    <property type="match status" value="1"/>
</dbReference>
<dbReference type="GeneID" id="92081943"/>
<feature type="domain" description="DUF6594" evidence="3">
    <location>
        <begin position="32"/>
        <end position="279"/>
    </location>
</feature>
<keyword evidence="5" id="KW-1185">Reference proteome</keyword>
<keyword evidence="2" id="KW-1133">Transmembrane helix</keyword>
<keyword evidence="2" id="KW-0812">Transmembrane</keyword>
<sequence>MGTIHEPGDTDIESNKIRQEDLDQKPRKYIGYKGFARYSSLADGYFVLRKYDRLHCRVLLTLQQRIAVLEERLDELDEKHSRQTPDVNNGTVRNDQPERQLLVEEIAKELKIYTRMLLSYKELKSAPSVPKGNINNINTWLSNNCYPIEDAEVESLKAKDLIPVARSQKSLLRQLFEEYVLIPTRGLFGLLGERNGPEQTNIYGSDEPMEAIASASVFVVGMVTLIAPLWTLSVTHDMFKRLGVITAFIAVLLGVLTSATLAKPFEILAATAGYSAVLVVFLELGSAEV</sequence>
<evidence type="ECO:0000256" key="2">
    <source>
        <dbReference type="SAM" id="Phobius"/>
    </source>
</evidence>
<evidence type="ECO:0000259" key="3">
    <source>
        <dbReference type="Pfam" id="PF20237"/>
    </source>
</evidence>